<dbReference type="InterPro" id="IPR002500">
    <property type="entry name" value="PAPS_reduct_dom"/>
</dbReference>
<organism evidence="2 3">
    <name type="scientific">Actinoallomurus vinaceus</name>
    <dbReference type="NCBI Taxonomy" id="1080074"/>
    <lineage>
        <taxon>Bacteria</taxon>
        <taxon>Bacillati</taxon>
        <taxon>Actinomycetota</taxon>
        <taxon>Actinomycetes</taxon>
        <taxon>Streptosporangiales</taxon>
        <taxon>Thermomonosporaceae</taxon>
        <taxon>Actinoallomurus</taxon>
    </lineage>
</organism>
<proteinExistence type="predicted"/>
<evidence type="ECO:0000313" key="2">
    <source>
        <dbReference type="EMBL" id="GAA4626937.1"/>
    </source>
</evidence>
<dbReference type="SUPFAM" id="SSF52402">
    <property type="entry name" value="Adenine nucleotide alpha hydrolases-like"/>
    <property type="match status" value="1"/>
</dbReference>
<dbReference type="EMBL" id="BAABHK010000004">
    <property type="protein sequence ID" value="GAA4626937.1"/>
    <property type="molecule type" value="Genomic_DNA"/>
</dbReference>
<evidence type="ECO:0000259" key="1">
    <source>
        <dbReference type="Pfam" id="PF01507"/>
    </source>
</evidence>
<evidence type="ECO:0000313" key="3">
    <source>
        <dbReference type="Proteomes" id="UP001501442"/>
    </source>
</evidence>
<dbReference type="Gene3D" id="3.40.50.620">
    <property type="entry name" value="HUPs"/>
    <property type="match status" value="1"/>
</dbReference>
<dbReference type="Proteomes" id="UP001501442">
    <property type="component" value="Unassembled WGS sequence"/>
</dbReference>
<protein>
    <recommendedName>
        <fullName evidence="1">Phosphoadenosine phosphosulphate reductase domain-containing protein</fullName>
    </recommendedName>
</protein>
<reference evidence="3" key="1">
    <citation type="journal article" date="2019" name="Int. J. Syst. Evol. Microbiol.">
        <title>The Global Catalogue of Microorganisms (GCM) 10K type strain sequencing project: providing services to taxonomists for standard genome sequencing and annotation.</title>
        <authorList>
            <consortium name="The Broad Institute Genomics Platform"/>
            <consortium name="The Broad Institute Genome Sequencing Center for Infectious Disease"/>
            <person name="Wu L."/>
            <person name="Ma J."/>
        </authorList>
    </citation>
    <scope>NUCLEOTIDE SEQUENCE [LARGE SCALE GENOMIC DNA]</scope>
    <source>
        <strain evidence="3">JCM 17939</strain>
    </source>
</reference>
<dbReference type="PANTHER" id="PTHR30083:SF0">
    <property type="entry name" value="3'-PHOSPHOADENOSINE 5'-PHOSPHOSULFATE SULFOTRANSFERASE (PAPS REDUCTASE)_FAD SYNTHETASE"/>
    <property type="match status" value="1"/>
</dbReference>
<dbReference type="RefSeq" id="WP_345432111.1">
    <property type="nucleotide sequence ID" value="NZ_BAABHK010000004.1"/>
</dbReference>
<dbReference type="InterPro" id="IPR021845">
    <property type="entry name" value="DUF3440"/>
</dbReference>
<keyword evidence="3" id="KW-1185">Reference proteome</keyword>
<dbReference type="Pfam" id="PF11922">
    <property type="entry name" value="DUF3440"/>
    <property type="match status" value="1"/>
</dbReference>
<dbReference type="PANTHER" id="PTHR30083">
    <property type="entry name" value="TRANSCRIPTIONAL REGULATOR-RELATED"/>
    <property type="match status" value="1"/>
</dbReference>
<gene>
    <name evidence="2" type="ORF">GCM10023196_037210</name>
</gene>
<comment type="caution">
    <text evidence="2">The sequence shown here is derived from an EMBL/GenBank/DDBJ whole genome shotgun (WGS) entry which is preliminary data.</text>
</comment>
<dbReference type="Pfam" id="PF01507">
    <property type="entry name" value="PAPS_reduct"/>
    <property type="match status" value="1"/>
</dbReference>
<name>A0ABP8U9H7_9ACTN</name>
<dbReference type="InterPro" id="IPR014729">
    <property type="entry name" value="Rossmann-like_a/b/a_fold"/>
</dbReference>
<sequence length="436" mass="49906">MARKTLPPKPLESDVYTLACERTARIFDTFDHVYVAFSGGKDSTAVLNVALEVAHSDPRFERHLPLRVVHQDEEAIPYETEEYVRRVGQRDDVSLEWYCIPIKHRNACSRTSPWWWPWAPEAREKWCRPLPPEAITELDGFPINPPEKRLTAPHANGLFAPPSLGNVGMLMGIRAQESLTRRRIVTQRREVNYLVKYNDGTSQGNIWKCYPIYDWTTDDVWTAPAHKGWDYNHAYDRLEMAGVSHHLQRCSPAFGEEPLQKLHTYAKCFPDVWEKMVDRVPGVGAAARYALTELYSYHGRPEKPDGVPWPDFLRHYLTKWQAKDAAKIAARIRQELVAHYRKTSQPLVVNAPHPDTGISWDFLLMLVMRGDFKGRKQAGGRINTDGEGRPTPAQWHRYAAELNDIIAAGTFADLAHHRPPPADAYDLVPDYAKDPE</sequence>
<feature type="domain" description="Phosphoadenosine phosphosulphate reductase" evidence="1">
    <location>
        <begin position="33"/>
        <end position="236"/>
    </location>
</feature>
<accession>A0ABP8U9H7</accession>